<evidence type="ECO:0000313" key="4">
    <source>
        <dbReference type="Proteomes" id="UP000003786"/>
    </source>
</evidence>
<reference evidence="3 4" key="1">
    <citation type="journal article" date="2012" name="MBio">
        <title>Comparative genome analysis of three eukaryotic parasites with differing abilities to transform leukocytes reveals key mediators of Theileria-induced leukocyte transformation.</title>
        <authorList>
            <person name="Hayashida K."/>
            <person name="Hara Y."/>
            <person name="Abe T."/>
            <person name="Yamasaki C."/>
            <person name="Toyoda A."/>
            <person name="Kosuge T."/>
            <person name="Suzuki Y."/>
            <person name="Sato Y."/>
            <person name="Kawashima S."/>
            <person name="Katayama T."/>
            <person name="Wakaguri H."/>
            <person name="Inoue N."/>
            <person name="Homma K."/>
            <person name="Tada-Umezaki M."/>
            <person name="Yagi Y."/>
            <person name="Fujii Y."/>
            <person name="Habara T."/>
            <person name="Kanehisa M."/>
            <person name="Watanabe H."/>
            <person name="Ito K."/>
            <person name="Gojobori T."/>
            <person name="Sugawara H."/>
            <person name="Imanishi T."/>
            <person name="Weir W."/>
            <person name="Gardner M."/>
            <person name="Pain A."/>
            <person name="Shiels B."/>
            <person name="Hattori M."/>
            <person name="Nene V."/>
            <person name="Sugimoto C."/>
        </authorList>
    </citation>
    <scope>NUCLEOTIDE SEQUENCE [LARGE SCALE GENOMIC DNA]</scope>
    <source>
        <strain evidence="3 4">Shintoku</strain>
    </source>
</reference>
<sequence>MDSETFERKRYSEDSQSPIHSNLSKVQVLDEEDEEDEGTKRRRLLENNIKLPLIVFFLTFLFPPLGFICFLINKSLNKKSRRYAWFRRALGLGSALSVIYMLIIASVLHHTVLYKHPEDELGYGYE</sequence>
<name>J4D6Y7_THEOR</name>
<dbReference type="eggNOG" id="ENOG502SX3K">
    <property type="taxonomic scope" value="Eukaryota"/>
</dbReference>
<dbReference type="AlphaFoldDB" id="J4D6Y7"/>
<keyword evidence="2" id="KW-0472">Membrane</keyword>
<dbReference type="OMA" id="PNDILGY"/>
<dbReference type="GeneID" id="20714283"/>
<feature type="transmembrane region" description="Helical" evidence="2">
    <location>
        <begin position="51"/>
        <end position="73"/>
    </location>
</feature>
<feature type="compositionally biased region" description="Basic and acidic residues" evidence="1">
    <location>
        <begin position="1"/>
        <end position="13"/>
    </location>
</feature>
<dbReference type="VEuPathDB" id="PiroplasmaDB:TOT_020000101"/>
<keyword evidence="2" id="KW-0812">Transmembrane</keyword>
<evidence type="ECO:0000313" key="3">
    <source>
        <dbReference type="EMBL" id="BAM39830.1"/>
    </source>
</evidence>
<feature type="region of interest" description="Disordered" evidence="1">
    <location>
        <begin position="1"/>
        <end position="20"/>
    </location>
</feature>
<accession>J4D6Y7</accession>
<gene>
    <name evidence="3" type="ORF">TOT_020000101</name>
</gene>
<keyword evidence="2" id="KW-1133">Transmembrane helix</keyword>
<proteinExistence type="predicted"/>
<dbReference type="OrthoDB" id="361504at2759"/>
<feature type="transmembrane region" description="Helical" evidence="2">
    <location>
        <begin position="85"/>
        <end position="108"/>
    </location>
</feature>
<evidence type="ECO:0000256" key="2">
    <source>
        <dbReference type="SAM" id="Phobius"/>
    </source>
</evidence>
<dbReference type="RefSeq" id="XP_009690131.1">
    <property type="nucleotide sequence ID" value="XM_009691836.1"/>
</dbReference>
<evidence type="ECO:0000256" key="1">
    <source>
        <dbReference type="SAM" id="MobiDB-lite"/>
    </source>
</evidence>
<organism evidence="3 4">
    <name type="scientific">Theileria orientalis strain Shintoku</name>
    <dbReference type="NCBI Taxonomy" id="869250"/>
    <lineage>
        <taxon>Eukaryota</taxon>
        <taxon>Sar</taxon>
        <taxon>Alveolata</taxon>
        <taxon>Apicomplexa</taxon>
        <taxon>Aconoidasida</taxon>
        <taxon>Piroplasmida</taxon>
        <taxon>Theileriidae</taxon>
        <taxon>Theileria</taxon>
    </lineage>
</organism>
<keyword evidence="4" id="KW-1185">Reference proteome</keyword>
<dbReference type="KEGG" id="tot:TOT_020000101"/>
<protein>
    <recommendedName>
        <fullName evidence="5">Transmembrane protein</fullName>
    </recommendedName>
</protein>
<dbReference type="EMBL" id="AP011947">
    <property type="protein sequence ID" value="BAM39830.1"/>
    <property type="molecule type" value="Genomic_DNA"/>
</dbReference>
<evidence type="ECO:0008006" key="5">
    <source>
        <dbReference type="Google" id="ProtNLM"/>
    </source>
</evidence>
<dbReference type="Proteomes" id="UP000003786">
    <property type="component" value="Chromosome 2"/>
</dbReference>